<dbReference type="PANTHER" id="PTHR33090">
    <property type="entry name" value="DUF3774 DOMAIN PROTEIN-RELATED"/>
    <property type="match status" value="1"/>
</dbReference>
<organism evidence="2 3">
    <name type="scientific">Canna indica</name>
    <name type="common">Indian-shot</name>
    <dbReference type="NCBI Taxonomy" id="4628"/>
    <lineage>
        <taxon>Eukaryota</taxon>
        <taxon>Viridiplantae</taxon>
        <taxon>Streptophyta</taxon>
        <taxon>Embryophyta</taxon>
        <taxon>Tracheophyta</taxon>
        <taxon>Spermatophyta</taxon>
        <taxon>Magnoliopsida</taxon>
        <taxon>Liliopsida</taxon>
        <taxon>Zingiberales</taxon>
        <taxon>Cannaceae</taxon>
        <taxon>Canna</taxon>
    </lineage>
</organism>
<feature type="compositionally biased region" description="Basic and acidic residues" evidence="1">
    <location>
        <begin position="274"/>
        <end position="290"/>
    </location>
</feature>
<name>A0AAQ3QQL8_9LILI</name>
<dbReference type="Pfam" id="PF12609">
    <property type="entry name" value="DUF3774"/>
    <property type="match status" value="1"/>
</dbReference>
<protein>
    <submittedName>
        <fullName evidence="2">Uncharacterized protein</fullName>
    </submittedName>
</protein>
<dbReference type="Proteomes" id="UP001327560">
    <property type="component" value="Chromosome 8"/>
</dbReference>
<proteinExistence type="predicted"/>
<dbReference type="EMBL" id="CP136897">
    <property type="protein sequence ID" value="WOL17761.1"/>
    <property type="molecule type" value="Genomic_DNA"/>
</dbReference>
<feature type="region of interest" description="Disordered" evidence="1">
    <location>
        <begin position="267"/>
        <end position="290"/>
    </location>
</feature>
<sequence>MINCITFSALSISLATALFSAAFPLAATVFSSSGFWVLAPPAGRRSAVFCCTDVRKAASRRKPLASHMLAVSHVCLLAGVCFNAQLAINSCRIQEASHVFVVVRVESKPDSTRSKSSPTTKPPLVLSAACKTKHAVSRNPLHLQFRFVTLLISPRFSGNNRLPSQNQQHLIPSIAGSIWTAGLLLTISSNTSRTSQSTLISAPPLLLVQITKMASGGKASLVVAASVAAVEALKDQAGLCRWNYALRSLHQRAKHSVAAPLSQAKRSAASSSLERWRRGGEGAAERAKRTEESLSRVLYWDACGPK</sequence>
<dbReference type="AlphaFoldDB" id="A0AAQ3QQL8"/>
<evidence type="ECO:0000313" key="2">
    <source>
        <dbReference type="EMBL" id="WOL17761.1"/>
    </source>
</evidence>
<evidence type="ECO:0000313" key="3">
    <source>
        <dbReference type="Proteomes" id="UP001327560"/>
    </source>
</evidence>
<gene>
    <name evidence="2" type="ORF">Cni_G26554</name>
</gene>
<dbReference type="InterPro" id="IPR022251">
    <property type="entry name" value="DUF3774_wound-induced"/>
</dbReference>
<keyword evidence="3" id="KW-1185">Reference proteome</keyword>
<reference evidence="2 3" key="1">
    <citation type="submission" date="2023-10" db="EMBL/GenBank/DDBJ databases">
        <title>Chromosome-scale genome assembly provides insights into flower coloration mechanisms of Canna indica.</title>
        <authorList>
            <person name="Li C."/>
        </authorList>
    </citation>
    <scope>NUCLEOTIDE SEQUENCE [LARGE SCALE GENOMIC DNA]</scope>
    <source>
        <tissue evidence="2">Flower</tissue>
    </source>
</reference>
<evidence type="ECO:0000256" key="1">
    <source>
        <dbReference type="SAM" id="MobiDB-lite"/>
    </source>
</evidence>
<accession>A0AAQ3QQL8</accession>